<keyword evidence="5 7" id="KW-0472">Membrane</keyword>
<reference evidence="8 9" key="1">
    <citation type="journal article" date="2016" name="Nat. Commun.">
        <title>Thousands of microbial genomes shed light on interconnected biogeochemical processes in an aquifer system.</title>
        <authorList>
            <person name="Anantharaman K."/>
            <person name="Brown C.T."/>
            <person name="Hug L.A."/>
            <person name="Sharon I."/>
            <person name="Castelle C.J."/>
            <person name="Probst A.J."/>
            <person name="Thomas B.C."/>
            <person name="Singh A."/>
            <person name="Wilkins M.J."/>
            <person name="Karaoz U."/>
            <person name="Brodie E.L."/>
            <person name="Williams K.H."/>
            <person name="Hubbard S.S."/>
            <person name="Banfield J.F."/>
        </authorList>
    </citation>
    <scope>NUCLEOTIDE SEQUENCE [LARGE SCALE GENOMIC DNA]</scope>
</reference>
<evidence type="ECO:0000256" key="1">
    <source>
        <dbReference type="ARBA" id="ARBA00004370"/>
    </source>
</evidence>
<keyword evidence="7" id="KW-1003">Cell membrane</keyword>
<evidence type="ECO:0000256" key="6">
    <source>
        <dbReference type="ARBA" id="ARBA00023310"/>
    </source>
</evidence>
<dbReference type="HAMAP" id="MF_01416">
    <property type="entry name" value="ATP_synth_delta_bact"/>
    <property type="match status" value="1"/>
</dbReference>
<sequence>MKKYTAKILATALYRASLGKEGKELEKIMNNFSSYLMDHRLVAMIPGILKELENLHFNTEGIVVANITSREELSPAEIKTIEDLVSKKTKKKVVVRQEEDKNILGGTIIKYEDKIIDLSIKNQLKNLAKQLSN</sequence>
<dbReference type="NCBIfam" id="TIGR01145">
    <property type="entry name" value="ATP_synt_delta"/>
    <property type="match status" value="1"/>
</dbReference>
<keyword evidence="7" id="KW-0139">CF(1)</keyword>
<proteinExistence type="inferred from homology"/>
<evidence type="ECO:0000313" key="8">
    <source>
        <dbReference type="EMBL" id="OGY93439.1"/>
    </source>
</evidence>
<accession>A0A1G2BY33</accession>
<evidence type="ECO:0000256" key="5">
    <source>
        <dbReference type="ARBA" id="ARBA00023136"/>
    </source>
</evidence>
<comment type="function">
    <text evidence="7">This protein is part of the stalk that links CF(0) to CF(1). It either transmits conformational changes from CF(0) to CF(1) or is implicated in proton conduction.</text>
</comment>
<keyword evidence="3 7" id="KW-0375">Hydrogen ion transport</keyword>
<evidence type="ECO:0000256" key="7">
    <source>
        <dbReference type="HAMAP-Rule" id="MF_01416"/>
    </source>
</evidence>
<keyword evidence="4 7" id="KW-0406">Ion transport</keyword>
<evidence type="ECO:0000256" key="2">
    <source>
        <dbReference type="ARBA" id="ARBA00022448"/>
    </source>
</evidence>
<keyword evidence="2 7" id="KW-0813">Transport</keyword>
<dbReference type="GO" id="GO:0045259">
    <property type="term" value="C:proton-transporting ATP synthase complex"/>
    <property type="evidence" value="ECO:0007669"/>
    <property type="project" value="UniProtKB-KW"/>
</dbReference>
<dbReference type="EMBL" id="MHKQ01000022">
    <property type="protein sequence ID" value="OGY93439.1"/>
    <property type="molecule type" value="Genomic_DNA"/>
</dbReference>
<comment type="subcellular location">
    <subcellularLocation>
        <location evidence="7">Cell membrane</location>
        <topology evidence="7">Peripheral membrane protein</topology>
    </subcellularLocation>
    <subcellularLocation>
        <location evidence="1">Membrane</location>
    </subcellularLocation>
</comment>
<dbReference type="Proteomes" id="UP000177626">
    <property type="component" value="Unassembled WGS sequence"/>
</dbReference>
<dbReference type="InterPro" id="IPR000711">
    <property type="entry name" value="ATPase_OSCP/dsu"/>
</dbReference>
<dbReference type="Pfam" id="PF00213">
    <property type="entry name" value="OSCP"/>
    <property type="match status" value="1"/>
</dbReference>
<dbReference type="AlphaFoldDB" id="A0A1G2BY33"/>
<dbReference type="GO" id="GO:0005886">
    <property type="term" value="C:plasma membrane"/>
    <property type="evidence" value="ECO:0007669"/>
    <property type="project" value="UniProtKB-SubCell"/>
</dbReference>
<gene>
    <name evidence="7" type="primary">atpH</name>
    <name evidence="8" type="ORF">A2406_00815</name>
</gene>
<organism evidence="8 9">
    <name type="scientific">Candidatus Komeilibacteria bacterium RIFOXYC1_FULL_37_11</name>
    <dbReference type="NCBI Taxonomy" id="1798555"/>
    <lineage>
        <taxon>Bacteria</taxon>
        <taxon>Candidatus Komeiliibacteriota</taxon>
    </lineage>
</organism>
<evidence type="ECO:0000256" key="4">
    <source>
        <dbReference type="ARBA" id="ARBA00023065"/>
    </source>
</evidence>
<name>A0A1G2BY33_9BACT</name>
<evidence type="ECO:0000256" key="3">
    <source>
        <dbReference type="ARBA" id="ARBA00022781"/>
    </source>
</evidence>
<comment type="caution">
    <text evidence="8">The sequence shown here is derived from an EMBL/GenBank/DDBJ whole genome shotgun (WGS) entry which is preliminary data.</text>
</comment>
<keyword evidence="6 7" id="KW-0066">ATP synthesis</keyword>
<dbReference type="PANTHER" id="PTHR11910">
    <property type="entry name" value="ATP SYNTHASE DELTA CHAIN"/>
    <property type="match status" value="1"/>
</dbReference>
<protein>
    <recommendedName>
        <fullName evidence="7">ATP synthase subunit delta</fullName>
    </recommendedName>
    <alternativeName>
        <fullName evidence="7">ATP synthase F(1) sector subunit delta</fullName>
    </alternativeName>
    <alternativeName>
        <fullName evidence="7">F-type ATPase subunit delta</fullName>
        <shortName evidence="7">F-ATPase subunit delta</shortName>
    </alternativeName>
</protein>
<comment type="similarity">
    <text evidence="7">Belongs to the ATPase delta chain family.</text>
</comment>
<evidence type="ECO:0000313" key="9">
    <source>
        <dbReference type="Proteomes" id="UP000177626"/>
    </source>
</evidence>
<comment type="function">
    <text evidence="7">F(1)F(0) ATP synthase produces ATP from ADP in the presence of a proton or sodium gradient. F-type ATPases consist of two structural domains, F(1) containing the extramembraneous catalytic core and F(0) containing the membrane proton channel, linked together by a central stalk and a peripheral stalk. During catalysis, ATP synthesis in the catalytic domain of F(1) is coupled via a rotary mechanism of the central stalk subunits to proton translocation.</text>
</comment>
<dbReference type="GO" id="GO:0046933">
    <property type="term" value="F:proton-transporting ATP synthase activity, rotational mechanism"/>
    <property type="evidence" value="ECO:0007669"/>
    <property type="project" value="UniProtKB-UniRule"/>
</dbReference>